<feature type="compositionally biased region" description="Basic and acidic residues" evidence="1">
    <location>
        <begin position="202"/>
        <end position="221"/>
    </location>
</feature>
<sequence length="585" mass="66611">MYLENDEGIGPSPISISYCRDYPSFAAEDETKQTIIIFPQKLDLSGLNEPEYSEIVKSKKKSKKPSPIKPYHDSAIYPTGNNYRSAKRIIEPIKSKSTDLSKYRKEIDMICGNINQKLTSNNSISSNTSDRGSSVSSTSSDQRSLSVEINRAKKIISKFGQHNYTKAFEDSNFDCNSSNRYTTYLSSNDSTRPPSSEGSLWNEKEVREEARGEKEKRTKTETYNRRDLISHLTNVGLREAENARRQIEKERKNVATNTSKILNSQQLYHLNSHKSSSDERTLVELSPRKQIEKAFEQFGINDVLPPTYRTEETPILCSTSTIESSRGSLEVARDSHSTNIQHFPLHHSHSTMMIPKEKTLCHNHNNLSLPNLQRFIVRPSTRDIFNAPIDIDQICGKGLKKDLKSREKHFGGSEVLNLVQGKTNSAPTTSRIREMSKRSQSSTIATKAKQRSVSRTRDNKQPPYCSTTKHNLDGVSYSVGAVSQELLGTIKTLYPEWIPLAHKIMNESMNVNIVEMFRLELDRQLTTKQLKYQKNRRTDDFDDEFDNMTTKLEVINRICQKLSNSPNNCPRVQQLKLIQSVLLSA</sequence>
<keyword evidence="3" id="KW-1185">Reference proteome</keyword>
<feature type="region of interest" description="Disordered" evidence="1">
    <location>
        <begin position="184"/>
        <end position="221"/>
    </location>
</feature>
<evidence type="ECO:0000313" key="3">
    <source>
        <dbReference type="Proteomes" id="UP001152747"/>
    </source>
</evidence>
<dbReference type="EMBL" id="CANHGI010000001">
    <property type="protein sequence ID" value="CAI5438781.1"/>
    <property type="molecule type" value="Genomic_DNA"/>
</dbReference>
<accession>A0A9P1I628</accession>
<feature type="region of interest" description="Disordered" evidence="1">
    <location>
        <begin position="118"/>
        <end position="145"/>
    </location>
</feature>
<feature type="region of interest" description="Disordered" evidence="1">
    <location>
        <begin position="57"/>
        <end position="76"/>
    </location>
</feature>
<evidence type="ECO:0000313" key="2">
    <source>
        <dbReference type="EMBL" id="CAI5438781.1"/>
    </source>
</evidence>
<evidence type="ECO:0000256" key="1">
    <source>
        <dbReference type="SAM" id="MobiDB-lite"/>
    </source>
</evidence>
<reference evidence="2" key="1">
    <citation type="submission" date="2022-11" db="EMBL/GenBank/DDBJ databases">
        <authorList>
            <person name="Kikuchi T."/>
        </authorList>
    </citation>
    <scope>NUCLEOTIDE SEQUENCE</scope>
    <source>
        <strain evidence="2">PS1010</strain>
    </source>
</reference>
<dbReference type="Proteomes" id="UP001152747">
    <property type="component" value="Unassembled WGS sequence"/>
</dbReference>
<feature type="compositionally biased region" description="Low complexity" evidence="1">
    <location>
        <begin position="119"/>
        <end position="145"/>
    </location>
</feature>
<protein>
    <submittedName>
        <fullName evidence="2">Uncharacterized protein</fullName>
    </submittedName>
</protein>
<dbReference type="AlphaFoldDB" id="A0A9P1I628"/>
<organism evidence="2 3">
    <name type="scientific">Caenorhabditis angaria</name>
    <dbReference type="NCBI Taxonomy" id="860376"/>
    <lineage>
        <taxon>Eukaryota</taxon>
        <taxon>Metazoa</taxon>
        <taxon>Ecdysozoa</taxon>
        <taxon>Nematoda</taxon>
        <taxon>Chromadorea</taxon>
        <taxon>Rhabditida</taxon>
        <taxon>Rhabditina</taxon>
        <taxon>Rhabditomorpha</taxon>
        <taxon>Rhabditoidea</taxon>
        <taxon>Rhabditidae</taxon>
        <taxon>Peloderinae</taxon>
        <taxon>Caenorhabditis</taxon>
    </lineage>
</organism>
<gene>
    <name evidence="2" type="ORF">CAMP_LOCUS1418</name>
</gene>
<feature type="compositionally biased region" description="Polar residues" evidence="1">
    <location>
        <begin position="184"/>
        <end position="199"/>
    </location>
</feature>
<comment type="caution">
    <text evidence="2">The sequence shown here is derived from an EMBL/GenBank/DDBJ whole genome shotgun (WGS) entry which is preliminary data.</text>
</comment>
<feature type="region of interest" description="Disordered" evidence="1">
    <location>
        <begin position="423"/>
        <end position="469"/>
    </location>
</feature>
<proteinExistence type="predicted"/>
<name>A0A9P1I628_9PELO</name>
<dbReference type="OrthoDB" id="5875572at2759"/>